<feature type="region of interest" description="Disordered" evidence="1">
    <location>
        <begin position="1"/>
        <end position="24"/>
    </location>
</feature>
<dbReference type="EMBL" id="KB568893">
    <property type="protein sequence ID" value="EMP27567.1"/>
    <property type="molecule type" value="Genomic_DNA"/>
</dbReference>
<proteinExistence type="predicted"/>
<gene>
    <name evidence="2" type="ORF">UY3_15351</name>
</gene>
<organism evidence="2 3">
    <name type="scientific">Chelonia mydas</name>
    <name type="common">Green sea-turtle</name>
    <name type="synonym">Chelonia agassizi</name>
    <dbReference type="NCBI Taxonomy" id="8469"/>
    <lineage>
        <taxon>Eukaryota</taxon>
        <taxon>Metazoa</taxon>
        <taxon>Chordata</taxon>
        <taxon>Craniata</taxon>
        <taxon>Vertebrata</taxon>
        <taxon>Euteleostomi</taxon>
        <taxon>Archelosauria</taxon>
        <taxon>Testudinata</taxon>
        <taxon>Testudines</taxon>
        <taxon>Cryptodira</taxon>
        <taxon>Durocryptodira</taxon>
        <taxon>Americhelydia</taxon>
        <taxon>Chelonioidea</taxon>
        <taxon>Cheloniidae</taxon>
        <taxon>Chelonia</taxon>
    </lineage>
</organism>
<evidence type="ECO:0000256" key="1">
    <source>
        <dbReference type="SAM" id="MobiDB-lite"/>
    </source>
</evidence>
<feature type="region of interest" description="Disordered" evidence="1">
    <location>
        <begin position="79"/>
        <end position="99"/>
    </location>
</feature>
<protein>
    <submittedName>
        <fullName evidence="2">Uncharacterized protein</fullName>
    </submittedName>
</protein>
<reference evidence="3" key="1">
    <citation type="journal article" date="2013" name="Nat. Genet.">
        <title>The draft genomes of soft-shell turtle and green sea turtle yield insights into the development and evolution of the turtle-specific body plan.</title>
        <authorList>
            <person name="Wang Z."/>
            <person name="Pascual-Anaya J."/>
            <person name="Zadissa A."/>
            <person name="Li W."/>
            <person name="Niimura Y."/>
            <person name="Huang Z."/>
            <person name="Li C."/>
            <person name="White S."/>
            <person name="Xiong Z."/>
            <person name="Fang D."/>
            <person name="Wang B."/>
            <person name="Ming Y."/>
            <person name="Chen Y."/>
            <person name="Zheng Y."/>
            <person name="Kuraku S."/>
            <person name="Pignatelli M."/>
            <person name="Herrero J."/>
            <person name="Beal K."/>
            <person name="Nozawa M."/>
            <person name="Li Q."/>
            <person name="Wang J."/>
            <person name="Zhang H."/>
            <person name="Yu L."/>
            <person name="Shigenobu S."/>
            <person name="Wang J."/>
            <person name="Liu J."/>
            <person name="Flicek P."/>
            <person name="Searle S."/>
            <person name="Wang J."/>
            <person name="Kuratani S."/>
            <person name="Yin Y."/>
            <person name="Aken B."/>
            <person name="Zhang G."/>
            <person name="Irie N."/>
        </authorList>
    </citation>
    <scope>NUCLEOTIDE SEQUENCE [LARGE SCALE GENOMIC DNA]</scope>
</reference>
<evidence type="ECO:0000313" key="3">
    <source>
        <dbReference type="Proteomes" id="UP000031443"/>
    </source>
</evidence>
<keyword evidence="3" id="KW-1185">Reference proteome</keyword>
<name>M7BH50_CHEMY</name>
<evidence type="ECO:0000313" key="2">
    <source>
        <dbReference type="EMBL" id="EMP27567.1"/>
    </source>
</evidence>
<dbReference type="Proteomes" id="UP000031443">
    <property type="component" value="Unassembled WGS sequence"/>
</dbReference>
<sequence length="99" mass="10347">MAAVTTNGPGVCCAPRRRSSGTALADTPVGISQTRSWSGLASWLPGEQKAEPSEEESLAPAKGVSRWIGTSIWDAEVSKLSPFGTTPGRTRMAQNGRSS</sequence>
<dbReference type="AlphaFoldDB" id="M7BH50"/>
<accession>M7BH50</accession>
<feature type="compositionally biased region" description="Polar residues" evidence="1">
    <location>
        <begin position="83"/>
        <end position="99"/>
    </location>
</feature>